<keyword evidence="3" id="KW-1185">Reference proteome</keyword>
<protein>
    <submittedName>
        <fullName evidence="2">Plasmid stabilization protein</fullName>
    </submittedName>
</protein>
<dbReference type="Gene3D" id="3.30.2310.20">
    <property type="entry name" value="RelE-like"/>
    <property type="match status" value="1"/>
</dbReference>
<reference evidence="2 3" key="1">
    <citation type="journal article" date="2017" name="Antonie Van Leeuwenhoek">
        <title>Phylogenomic resolution of the bacterial genus Pantoea and its relationship with Erwinia and Tatumella.</title>
        <authorList>
            <person name="Palmer M."/>
            <person name="Steenkamp E.T."/>
            <person name="Coetzee M.P."/>
            <person name="Chan W.Y."/>
            <person name="van Zyl E."/>
            <person name="De Maayer P."/>
            <person name="Coutinho T.A."/>
            <person name="Blom J."/>
            <person name="Smits T.H."/>
            <person name="Duffy B."/>
            <person name="Venter S.N."/>
        </authorList>
    </citation>
    <scope>NUCLEOTIDE SEQUENCE [LARGE SCALE GENOMIC DNA]</scope>
    <source>
        <strain evidence="2 3">LMG 2657</strain>
    </source>
</reference>
<comment type="caution">
    <text evidence="2">The sequence shown here is derived from an EMBL/GenBank/DDBJ whole genome shotgun (WGS) entry which is preliminary data.</text>
</comment>
<gene>
    <name evidence="2" type="ORF">HA50_00135</name>
</gene>
<accession>A0A1X1EPM8</accession>
<dbReference type="InterPro" id="IPR007712">
    <property type="entry name" value="RelE/ParE_toxin"/>
</dbReference>
<dbReference type="RefSeq" id="WP_084871632.1">
    <property type="nucleotide sequence ID" value="NZ_JAGGMY010000001.1"/>
</dbReference>
<sequence length="102" mass="12194">MKRTIEIMPEANQDMMEIWLYSYWNFGEYQADQYSQNMHKLLFKLAVHELGRKRTELGKQVYSMPYGQHIIIYRTEPARIIIGRILHHTQDATAITFSNLFI</sequence>
<dbReference type="AlphaFoldDB" id="A0A1X1EPM8"/>
<dbReference type="STRING" id="55209.HA50_00135"/>
<dbReference type="InterPro" id="IPR035093">
    <property type="entry name" value="RelE/ParE_toxin_dom_sf"/>
</dbReference>
<evidence type="ECO:0000313" key="3">
    <source>
        <dbReference type="Proteomes" id="UP000193749"/>
    </source>
</evidence>
<keyword evidence="1" id="KW-1277">Toxin-antitoxin system</keyword>
<dbReference type="Pfam" id="PF05016">
    <property type="entry name" value="ParE_toxin"/>
    <property type="match status" value="1"/>
</dbReference>
<evidence type="ECO:0000256" key="1">
    <source>
        <dbReference type="ARBA" id="ARBA00022649"/>
    </source>
</evidence>
<evidence type="ECO:0000313" key="2">
    <source>
        <dbReference type="EMBL" id="ORM91844.1"/>
    </source>
</evidence>
<organism evidence="2 3">
    <name type="scientific">Pantoea cypripedii</name>
    <name type="common">Pectobacterium cypripedii</name>
    <name type="synonym">Erwinia cypripedii</name>
    <dbReference type="NCBI Taxonomy" id="55209"/>
    <lineage>
        <taxon>Bacteria</taxon>
        <taxon>Pseudomonadati</taxon>
        <taxon>Pseudomonadota</taxon>
        <taxon>Gammaproteobacteria</taxon>
        <taxon>Enterobacterales</taxon>
        <taxon>Erwiniaceae</taxon>
        <taxon>Pantoea</taxon>
    </lineage>
</organism>
<dbReference type="Proteomes" id="UP000193749">
    <property type="component" value="Unassembled WGS sequence"/>
</dbReference>
<proteinExistence type="predicted"/>
<dbReference type="OrthoDB" id="516834at2"/>
<dbReference type="EMBL" id="MLJI01000001">
    <property type="protein sequence ID" value="ORM91844.1"/>
    <property type="molecule type" value="Genomic_DNA"/>
</dbReference>
<name>A0A1X1EPM8_PANCY</name>